<evidence type="ECO:0000259" key="2">
    <source>
        <dbReference type="Pfam" id="PF07811"/>
    </source>
</evidence>
<proteinExistence type="predicted"/>
<dbReference type="AlphaFoldDB" id="A0A2T6BGT5"/>
<keyword evidence="1" id="KW-0812">Transmembrane</keyword>
<keyword evidence="1" id="KW-0472">Membrane</keyword>
<comment type="caution">
    <text evidence="3">The sequence shown here is derived from an EMBL/GenBank/DDBJ whole genome shotgun (WGS) entry which is preliminary data.</text>
</comment>
<keyword evidence="1" id="KW-1133">Transmembrane helix</keyword>
<dbReference type="RefSeq" id="WP_108025187.1">
    <property type="nucleotide sequence ID" value="NZ_QBKR01000020.1"/>
</dbReference>
<dbReference type="OrthoDB" id="2467576at2"/>
<dbReference type="Pfam" id="PF07811">
    <property type="entry name" value="TadE"/>
    <property type="match status" value="1"/>
</dbReference>
<dbReference type="Proteomes" id="UP000244240">
    <property type="component" value="Unassembled WGS sequence"/>
</dbReference>
<protein>
    <submittedName>
        <fullName evidence="3">TadE-like protein</fullName>
    </submittedName>
</protein>
<reference evidence="3 4" key="1">
    <citation type="submission" date="2018-04" db="EMBL/GenBank/DDBJ databases">
        <title>Genomic Encyclopedia of Archaeal and Bacterial Type Strains, Phase II (KMG-II): from individual species to whole genera.</title>
        <authorList>
            <person name="Goeker M."/>
        </authorList>
    </citation>
    <scope>NUCLEOTIDE SEQUENCE [LARGE SCALE GENOMIC DNA]</scope>
    <source>
        <strain evidence="3 4">DSM 45787</strain>
    </source>
</reference>
<feature type="transmembrane region" description="Helical" evidence="1">
    <location>
        <begin position="12"/>
        <end position="34"/>
    </location>
</feature>
<dbReference type="EMBL" id="QBKR01000020">
    <property type="protein sequence ID" value="PTX55278.1"/>
    <property type="molecule type" value="Genomic_DNA"/>
</dbReference>
<evidence type="ECO:0000256" key="1">
    <source>
        <dbReference type="SAM" id="Phobius"/>
    </source>
</evidence>
<name>A0A2T6BGT5_9BACL</name>
<accession>A0A2T6BGT5</accession>
<feature type="domain" description="TadE-like" evidence="2">
    <location>
        <begin position="10"/>
        <end position="52"/>
    </location>
</feature>
<evidence type="ECO:0000313" key="3">
    <source>
        <dbReference type="EMBL" id="PTX55278.1"/>
    </source>
</evidence>
<organism evidence="3 4">
    <name type="scientific">Melghirimyces profundicolus</name>
    <dbReference type="NCBI Taxonomy" id="1242148"/>
    <lineage>
        <taxon>Bacteria</taxon>
        <taxon>Bacillati</taxon>
        <taxon>Bacillota</taxon>
        <taxon>Bacilli</taxon>
        <taxon>Bacillales</taxon>
        <taxon>Thermoactinomycetaceae</taxon>
        <taxon>Melghirimyces</taxon>
    </lineage>
</organism>
<gene>
    <name evidence="3" type="ORF">C8P63_12075</name>
</gene>
<dbReference type="InterPro" id="IPR012495">
    <property type="entry name" value="TadE-like_dom"/>
</dbReference>
<keyword evidence="4" id="KW-1185">Reference proteome</keyword>
<evidence type="ECO:0000313" key="4">
    <source>
        <dbReference type="Proteomes" id="UP000244240"/>
    </source>
</evidence>
<sequence>MTKKPNRCRGSVTIEFVFIIPMIVLMAMFLWQVVIAGMAVISTQSALQDAVRVASITEDVDKARHEAMKTFGNSSNYRLQNFNVNIQGDRAVATANTKIDVIFMSSRTLSYSETAQAPVMK</sequence>